<dbReference type="Proteomes" id="UP000007305">
    <property type="component" value="Chromosome 5"/>
</dbReference>
<feature type="compositionally biased region" description="Pro residues" evidence="1">
    <location>
        <begin position="71"/>
        <end position="84"/>
    </location>
</feature>
<proteinExistence type="predicted"/>
<feature type="compositionally biased region" description="Basic and acidic residues" evidence="1">
    <location>
        <begin position="290"/>
        <end position="301"/>
    </location>
</feature>
<reference evidence="3" key="1">
    <citation type="journal article" date="2009" name="Science">
        <title>The B73 maize genome: complexity, diversity, and dynamics.</title>
        <authorList>
            <person name="Schnable P.S."/>
            <person name="Ware D."/>
            <person name="Fulton R.S."/>
            <person name="Stein J.C."/>
            <person name="Wei F."/>
            <person name="Pasternak S."/>
            <person name="Liang C."/>
            <person name="Zhang J."/>
            <person name="Fulton L."/>
            <person name="Graves T.A."/>
            <person name="Minx P."/>
            <person name="Reily A.D."/>
            <person name="Courtney L."/>
            <person name="Kruchowski S.S."/>
            <person name="Tomlinson C."/>
            <person name="Strong C."/>
            <person name="Delehaunty K."/>
            <person name="Fronick C."/>
            <person name="Courtney B."/>
            <person name="Rock S.M."/>
            <person name="Belter E."/>
            <person name="Du F."/>
            <person name="Kim K."/>
            <person name="Abbott R.M."/>
            <person name="Cotton M."/>
            <person name="Levy A."/>
            <person name="Marchetto P."/>
            <person name="Ochoa K."/>
            <person name="Jackson S.M."/>
            <person name="Gillam B."/>
            <person name="Chen W."/>
            <person name="Yan L."/>
            <person name="Higginbotham J."/>
            <person name="Cardenas M."/>
            <person name="Waligorski J."/>
            <person name="Applebaum E."/>
            <person name="Phelps L."/>
            <person name="Falcone J."/>
            <person name="Kanchi K."/>
            <person name="Thane T."/>
            <person name="Scimone A."/>
            <person name="Thane N."/>
            <person name="Henke J."/>
            <person name="Wang T."/>
            <person name="Ruppert J."/>
            <person name="Shah N."/>
            <person name="Rotter K."/>
            <person name="Hodges J."/>
            <person name="Ingenthron E."/>
            <person name="Cordes M."/>
            <person name="Kohlberg S."/>
            <person name="Sgro J."/>
            <person name="Delgado B."/>
            <person name="Mead K."/>
            <person name="Chinwalla A."/>
            <person name="Leonard S."/>
            <person name="Crouse K."/>
            <person name="Collura K."/>
            <person name="Kudrna D."/>
            <person name="Currie J."/>
            <person name="He R."/>
            <person name="Angelova A."/>
            <person name="Rajasekar S."/>
            <person name="Mueller T."/>
            <person name="Lomeli R."/>
            <person name="Scara G."/>
            <person name="Ko A."/>
            <person name="Delaney K."/>
            <person name="Wissotski M."/>
            <person name="Lopez G."/>
            <person name="Campos D."/>
            <person name="Braidotti M."/>
            <person name="Ashley E."/>
            <person name="Golser W."/>
            <person name="Kim H."/>
            <person name="Lee S."/>
            <person name="Lin J."/>
            <person name="Dujmic Z."/>
            <person name="Kim W."/>
            <person name="Talag J."/>
            <person name="Zuccolo A."/>
            <person name="Fan C."/>
            <person name="Sebastian A."/>
            <person name="Kramer M."/>
            <person name="Spiegel L."/>
            <person name="Nascimento L."/>
            <person name="Zutavern T."/>
            <person name="Miller B."/>
            <person name="Ambroise C."/>
            <person name="Muller S."/>
            <person name="Spooner W."/>
            <person name="Narechania A."/>
            <person name="Ren L."/>
            <person name="Wei S."/>
            <person name="Kumari S."/>
            <person name="Faga B."/>
            <person name="Levy M.J."/>
            <person name="McMahan L."/>
            <person name="Van Buren P."/>
            <person name="Vaughn M.W."/>
            <person name="Ying K."/>
            <person name="Yeh C.-T."/>
            <person name="Emrich S.J."/>
            <person name="Jia Y."/>
            <person name="Kalyanaraman A."/>
            <person name="Hsia A.-P."/>
            <person name="Barbazuk W.B."/>
            <person name="Baucom R.S."/>
            <person name="Brutnell T.P."/>
            <person name="Carpita N.C."/>
            <person name="Chaparro C."/>
            <person name="Chia J.-M."/>
            <person name="Deragon J.-M."/>
            <person name="Estill J.C."/>
            <person name="Fu Y."/>
            <person name="Jeddeloh J.A."/>
            <person name="Han Y."/>
            <person name="Lee H."/>
            <person name="Li P."/>
            <person name="Lisch D.R."/>
            <person name="Liu S."/>
            <person name="Liu Z."/>
            <person name="Nagel D.H."/>
            <person name="McCann M.C."/>
            <person name="SanMiguel P."/>
            <person name="Myers A.M."/>
            <person name="Nettleton D."/>
            <person name="Nguyen J."/>
            <person name="Penning B.W."/>
            <person name="Ponnala L."/>
            <person name="Schneider K.L."/>
            <person name="Schwartz D.C."/>
            <person name="Sharma A."/>
            <person name="Soderlund C."/>
            <person name="Springer N.M."/>
            <person name="Sun Q."/>
            <person name="Wang H."/>
            <person name="Waterman M."/>
            <person name="Westerman R."/>
            <person name="Wolfgruber T.K."/>
            <person name="Yang L."/>
            <person name="Yu Y."/>
            <person name="Zhang L."/>
            <person name="Zhou S."/>
            <person name="Zhu Q."/>
            <person name="Bennetzen J.L."/>
            <person name="Dawe R.K."/>
            <person name="Jiang J."/>
            <person name="Jiang N."/>
            <person name="Presting G.G."/>
            <person name="Wessler S.R."/>
            <person name="Aluru S."/>
            <person name="Martienssen R.A."/>
            <person name="Clifton S.W."/>
            <person name="McCombie W.R."/>
            <person name="Wing R.A."/>
            <person name="Wilson R.K."/>
        </authorList>
    </citation>
    <scope>NUCLEOTIDE SEQUENCE [LARGE SCALE GENOMIC DNA]</scope>
    <source>
        <strain evidence="3">cv. B73</strain>
    </source>
</reference>
<evidence type="ECO:0000313" key="3">
    <source>
        <dbReference type="Proteomes" id="UP000007305"/>
    </source>
</evidence>
<sequence length="372" mass="40274">AGTLPLFYPIRLSPFGHSPVRGRVADGEERVRDKARATPRPPHVRKAPTPSPGKYGGATRRPQSRSHRRVPPVPPPRGPRPVPAPAVQSGGGVHGAEPQLAGGHRGAPRRRPSHRGPRGAHPQRRGRRRRRHHRLRRVPPPRQQEVHGHGLQGLLRLQPTTREARRSLLRSTVLLAGRHRRRAAQNGGDLGRRGAPPHLQRHRVRGGDVHRHDEGGKGEKGEAEGSCSADTDGDAGGEGPRSHLRVLLRSGHGGGRGREASPGDTERRVPLRRAGRGREDGGVHGQAGGLRREEAGREDRVQGSAAAAAQGPGVSEAEQAGVVVKQQRRRAETWQQITRRGSPAAAAALLSVRFGTTDSWWNFVGLLEQNSM</sequence>
<name>A0A804P842_MAIZE</name>
<feature type="compositionally biased region" description="Basic and acidic residues" evidence="1">
    <location>
        <begin position="205"/>
        <end position="223"/>
    </location>
</feature>
<accession>A0A804P842</accession>
<evidence type="ECO:0000313" key="2">
    <source>
        <dbReference type="EnsemblPlants" id="Zm00001eb215070_P003"/>
    </source>
</evidence>
<organism evidence="2 3">
    <name type="scientific">Zea mays</name>
    <name type="common">Maize</name>
    <dbReference type="NCBI Taxonomy" id="4577"/>
    <lineage>
        <taxon>Eukaryota</taxon>
        <taxon>Viridiplantae</taxon>
        <taxon>Streptophyta</taxon>
        <taxon>Embryophyta</taxon>
        <taxon>Tracheophyta</taxon>
        <taxon>Spermatophyta</taxon>
        <taxon>Magnoliopsida</taxon>
        <taxon>Liliopsida</taxon>
        <taxon>Poales</taxon>
        <taxon>Poaceae</taxon>
        <taxon>PACMAD clade</taxon>
        <taxon>Panicoideae</taxon>
        <taxon>Andropogonodae</taxon>
        <taxon>Andropogoneae</taxon>
        <taxon>Tripsacinae</taxon>
        <taxon>Zea</taxon>
    </lineage>
</organism>
<feature type="compositionally biased region" description="Basic and acidic residues" evidence="1">
    <location>
        <begin position="23"/>
        <end position="36"/>
    </location>
</feature>
<dbReference type="Gramene" id="Zm00001eb215070_T003">
    <property type="protein sequence ID" value="Zm00001eb215070_P003"/>
    <property type="gene ID" value="Zm00001eb215070"/>
</dbReference>
<feature type="region of interest" description="Disordered" evidence="1">
    <location>
        <begin position="178"/>
        <end position="322"/>
    </location>
</feature>
<feature type="compositionally biased region" description="Basic residues" evidence="1">
    <location>
        <begin position="106"/>
        <end position="139"/>
    </location>
</feature>
<dbReference type="OrthoDB" id="2013100at2759"/>
<feature type="compositionally biased region" description="Basic and acidic residues" evidence="1">
    <location>
        <begin position="256"/>
        <end position="269"/>
    </location>
</feature>
<keyword evidence="3" id="KW-1185">Reference proteome</keyword>
<feature type="region of interest" description="Disordered" evidence="1">
    <location>
        <begin position="1"/>
        <end position="159"/>
    </location>
</feature>
<reference evidence="2" key="2">
    <citation type="submission" date="2019-07" db="EMBL/GenBank/DDBJ databases">
        <authorList>
            <person name="Seetharam A."/>
            <person name="Woodhouse M."/>
            <person name="Cannon E."/>
        </authorList>
    </citation>
    <scope>NUCLEOTIDE SEQUENCE [LARGE SCALE GENOMIC DNA]</scope>
    <source>
        <strain evidence="2">cv. B73</strain>
    </source>
</reference>
<dbReference type="EnsemblPlants" id="Zm00001eb215070_T003">
    <property type="protein sequence ID" value="Zm00001eb215070_P003"/>
    <property type="gene ID" value="Zm00001eb215070"/>
</dbReference>
<gene>
    <name evidence="2" type="primary">LOC100273037</name>
</gene>
<evidence type="ECO:0000256" key="1">
    <source>
        <dbReference type="SAM" id="MobiDB-lite"/>
    </source>
</evidence>
<reference evidence="2" key="3">
    <citation type="submission" date="2021-05" db="UniProtKB">
        <authorList>
            <consortium name="EnsemblPlants"/>
        </authorList>
    </citation>
    <scope>IDENTIFICATION</scope>
    <source>
        <strain evidence="2">cv. B73</strain>
    </source>
</reference>
<protein>
    <submittedName>
        <fullName evidence="2">Uncharacterized protein</fullName>
    </submittedName>
</protein>
<dbReference type="AlphaFoldDB" id="A0A804P842"/>